<reference evidence="3 4" key="1">
    <citation type="submission" date="2016-10" db="EMBL/GenBank/DDBJ databases">
        <authorList>
            <person name="de Groot N.N."/>
        </authorList>
    </citation>
    <scope>NUCLEOTIDE SEQUENCE [LARGE SCALE GENOMIC DNA]</scope>
    <source>
        <strain evidence="3 4">CPCC 202808</strain>
    </source>
</reference>
<sequence length="88" mass="9721">MPQDKHAADGRRPEHSTDGIKPSEIDQAVRAQAHHLLRQGDRRLEEMGYLDPDHPNGHRNQGAGAHCRPADGHHPTRPGSDGDTDPDR</sequence>
<dbReference type="Proteomes" id="UP000533017">
    <property type="component" value="Unassembled WGS sequence"/>
</dbReference>
<accession>A0A1I3AT36</accession>
<dbReference type="AlphaFoldDB" id="A0A1I3AT36"/>
<reference evidence="2 5" key="2">
    <citation type="submission" date="2020-07" db="EMBL/GenBank/DDBJ databases">
        <title>Sequencing the genomes of 1000 actinobacteria strains.</title>
        <authorList>
            <person name="Klenk H.-P."/>
        </authorList>
    </citation>
    <scope>NUCLEOTIDE SEQUENCE [LARGE SCALE GENOMIC DNA]</scope>
    <source>
        <strain evidence="2 5">DSM 45117</strain>
    </source>
</reference>
<dbReference type="EMBL" id="JACBZA010000001">
    <property type="protein sequence ID" value="NYH86054.1"/>
    <property type="molecule type" value="Genomic_DNA"/>
</dbReference>
<organism evidence="3 4">
    <name type="scientific">Actinopolymorpha cephalotaxi</name>
    <dbReference type="NCBI Taxonomy" id="504797"/>
    <lineage>
        <taxon>Bacteria</taxon>
        <taxon>Bacillati</taxon>
        <taxon>Actinomycetota</taxon>
        <taxon>Actinomycetes</taxon>
        <taxon>Propionibacteriales</taxon>
        <taxon>Actinopolymorphaceae</taxon>
        <taxon>Actinopolymorpha</taxon>
    </lineage>
</organism>
<keyword evidence="5" id="KW-1185">Reference proteome</keyword>
<evidence type="ECO:0000313" key="3">
    <source>
        <dbReference type="EMBL" id="SFH53173.1"/>
    </source>
</evidence>
<evidence type="ECO:0000313" key="4">
    <source>
        <dbReference type="Proteomes" id="UP000199052"/>
    </source>
</evidence>
<name>A0A1I3AT36_9ACTN</name>
<dbReference type="EMBL" id="FOOI01000020">
    <property type="protein sequence ID" value="SFH53173.1"/>
    <property type="molecule type" value="Genomic_DNA"/>
</dbReference>
<proteinExistence type="predicted"/>
<evidence type="ECO:0000313" key="2">
    <source>
        <dbReference type="EMBL" id="NYH86054.1"/>
    </source>
</evidence>
<dbReference type="Proteomes" id="UP000199052">
    <property type="component" value="Unassembled WGS sequence"/>
</dbReference>
<feature type="region of interest" description="Disordered" evidence="1">
    <location>
        <begin position="1"/>
        <end position="88"/>
    </location>
</feature>
<dbReference type="OrthoDB" id="9941781at2"/>
<feature type="compositionally biased region" description="Basic and acidic residues" evidence="1">
    <location>
        <begin position="38"/>
        <end position="56"/>
    </location>
</feature>
<feature type="compositionally biased region" description="Basic and acidic residues" evidence="1">
    <location>
        <begin position="1"/>
        <end position="24"/>
    </location>
</feature>
<dbReference type="RefSeq" id="WP_092889055.1">
    <property type="nucleotide sequence ID" value="NZ_FOOI01000020.1"/>
</dbReference>
<protein>
    <submittedName>
        <fullName evidence="3">Uncharacterized protein</fullName>
    </submittedName>
</protein>
<gene>
    <name evidence="2" type="ORF">FHR37_004905</name>
    <name evidence="3" type="ORF">SAMN05421678_12066</name>
</gene>
<evidence type="ECO:0000256" key="1">
    <source>
        <dbReference type="SAM" id="MobiDB-lite"/>
    </source>
</evidence>
<evidence type="ECO:0000313" key="5">
    <source>
        <dbReference type="Proteomes" id="UP000533017"/>
    </source>
</evidence>